<dbReference type="OrthoDB" id="16520at2759"/>
<keyword evidence="4" id="KW-0926">Vacuole</keyword>
<dbReference type="GO" id="GO:0005774">
    <property type="term" value="C:vacuolar membrane"/>
    <property type="evidence" value="ECO:0007669"/>
    <property type="project" value="UniProtKB-SubCell"/>
</dbReference>
<dbReference type="GeneID" id="30147502"/>
<protein>
    <recommendedName>
        <fullName evidence="18">Dipeptidyl-peptidase IV</fullName>
    </recommendedName>
</protein>
<dbReference type="GO" id="GO:0005886">
    <property type="term" value="C:plasma membrane"/>
    <property type="evidence" value="ECO:0007669"/>
    <property type="project" value="TreeGrafter"/>
</dbReference>
<keyword evidence="12" id="KW-0325">Glycoprotein</keyword>
<evidence type="ECO:0000313" key="17">
    <source>
        <dbReference type="Proteomes" id="UP000094336"/>
    </source>
</evidence>
<proteinExistence type="inferred from homology"/>
<evidence type="ECO:0000256" key="6">
    <source>
        <dbReference type="ARBA" id="ARBA00022692"/>
    </source>
</evidence>
<keyword evidence="7" id="KW-0378">Hydrolase</keyword>
<keyword evidence="3" id="KW-0031">Aminopeptidase</keyword>
<dbReference type="Gene3D" id="2.140.10.30">
    <property type="entry name" value="Dipeptidylpeptidase IV, N-terminal domain"/>
    <property type="match status" value="1"/>
</dbReference>
<comment type="similarity">
    <text evidence="2">Belongs to the peptidase S9B family.</text>
</comment>
<evidence type="ECO:0000256" key="3">
    <source>
        <dbReference type="ARBA" id="ARBA00022438"/>
    </source>
</evidence>
<evidence type="ECO:0000256" key="9">
    <source>
        <dbReference type="ARBA" id="ARBA00022968"/>
    </source>
</evidence>
<evidence type="ECO:0008006" key="18">
    <source>
        <dbReference type="Google" id="ProtNLM"/>
    </source>
</evidence>
<dbReference type="Proteomes" id="UP000094336">
    <property type="component" value="Unassembled WGS sequence"/>
</dbReference>
<keyword evidence="10 13" id="KW-1133">Transmembrane helix</keyword>
<keyword evidence="11 13" id="KW-0472">Membrane</keyword>
<dbReference type="PROSITE" id="PS00708">
    <property type="entry name" value="PRO_ENDOPEP_SER"/>
    <property type="match status" value="1"/>
</dbReference>
<dbReference type="Pfam" id="PF00930">
    <property type="entry name" value="DPPIV_N"/>
    <property type="match status" value="1"/>
</dbReference>
<feature type="domain" description="Peptidase S9 prolyl oligopeptidase catalytic" evidence="14">
    <location>
        <begin position="643"/>
        <end position="839"/>
    </location>
</feature>
<dbReference type="PANTHER" id="PTHR11731:SF200">
    <property type="entry name" value="DIPEPTIDYL PEPTIDASE 10, ISOFORM B"/>
    <property type="match status" value="1"/>
</dbReference>
<dbReference type="STRING" id="984486.A0A1E3QL09"/>
<evidence type="ECO:0000256" key="4">
    <source>
        <dbReference type="ARBA" id="ARBA00022554"/>
    </source>
</evidence>
<dbReference type="InterPro" id="IPR050278">
    <property type="entry name" value="Serine_Prot_S9B/DPPIV"/>
</dbReference>
<gene>
    <name evidence="16" type="ORF">BABINDRAFT_162974</name>
</gene>
<evidence type="ECO:0000259" key="15">
    <source>
        <dbReference type="Pfam" id="PF00930"/>
    </source>
</evidence>
<keyword evidence="6 13" id="KW-0812">Transmembrane</keyword>
<dbReference type="InterPro" id="IPR001375">
    <property type="entry name" value="Peptidase_S9_cat"/>
</dbReference>
<evidence type="ECO:0000259" key="14">
    <source>
        <dbReference type="Pfam" id="PF00326"/>
    </source>
</evidence>
<accession>A0A1E3QL09</accession>
<evidence type="ECO:0000256" key="10">
    <source>
        <dbReference type="ARBA" id="ARBA00022989"/>
    </source>
</evidence>
<evidence type="ECO:0000256" key="7">
    <source>
        <dbReference type="ARBA" id="ARBA00022801"/>
    </source>
</evidence>
<keyword evidence="9" id="KW-0735">Signal-anchor</keyword>
<sequence>MTLSTKRRMSDLESLILEKPSPRAKKRRSVLHALFRSKLFSRNVIVAGLLITVLWGSAFLIFAISYLQSSLGASTLVVLTPWAPGEHTVSHSQSHKLRPLLLASQDGLPLTLEAMRSRKFSPNHKSIQWIVTDSNYDSGSYVMESESEYTIKSVRDSSHVVLYKGSTITYKEEKYTIGSFEASSDLKYALITTDKVPNWRHSSFAFHWLLNIETQQIEPLFPNKPKAGIAVAQWSPKSSHVAFVLDNNVYIRDVHSEEVVQSTTDGGEDIFYGRPDWVYEEEVFSGASAIWWSPSGDFFTFLRTDDALVPEFPIPYFVQHEKDQPEADYPEVRKIKYPKPGYPNPIVSLMVYTVAQKQTAAVPSPDKHSLITEVTWVGAGSFLVKLTNRESDVLQISLVDAASASSAIVRKEDASGKEGGWFEITQETLYVPKDADNGRAEDGYIDTVVVDGYNHLAYFSPPSNPKGVTLTSGAWEVVEAPAAFDHSRNTVYFLATKRSAMDRHLYSVGLDGSNFANLTDTSTDGWYLASFSTGARYAVLSYSGPNVPSQALVDFHDHSQTVLETNPDVAKALQEYAIPSTTFETIKLGEEKEYGEIWANSMEIKPPSFDPTKKYPVLFYVYGGPNSQLVTKNFAVGFSHVISSALDAIVVTVDGRGTGFMGRKFRAIVRDNLGHYEARDQISAAKLWAKRAYVDETRIGIWGWSYGGFMTLKTLETDAGNTFRYGMSVAPVTTWRFYDSIYTERYMHTPDHNAHGYQKSAVTNVTAIAQASRFLLMHGTGDDNVHFQHSLRLLDLLDLDGVENYDVHVFPDSTHSISHHNANTIVYDKLFTWIRQAFDGDFEEKPKKVPEALAI</sequence>
<reference evidence="17" key="1">
    <citation type="submission" date="2016-05" db="EMBL/GenBank/DDBJ databases">
        <title>Comparative genomics of biotechnologically important yeasts.</title>
        <authorList>
            <consortium name="DOE Joint Genome Institute"/>
            <person name="Riley R."/>
            <person name="Haridas S."/>
            <person name="Wolfe K.H."/>
            <person name="Lopes M.R."/>
            <person name="Hittinger C.T."/>
            <person name="Goker M."/>
            <person name="Salamov A."/>
            <person name="Wisecaver J."/>
            <person name="Long T.M."/>
            <person name="Aerts A.L."/>
            <person name="Barry K."/>
            <person name="Choi C."/>
            <person name="Clum A."/>
            <person name="Coughlan A.Y."/>
            <person name="Deshpande S."/>
            <person name="Douglass A.P."/>
            <person name="Hanson S.J."/>
            <person name="Klenk H.-P."/>
            <person name="Labutti K."/>
            <person name="Lapidus A."/>
            <person name="Lindquist E."/>
            <person name="Lipzen A."/>
            <person name="Meier-Kolthoff J.P."/>
            <person name="Ohm R.A."/>
            <person name="Otillar R.P."/>
            <person name="Pangilinan J."/>
            <person name="Peng Y."/>
            <person name="Rokas A."/>
            <person name="Rosa C.A."/>
            <person name="Scheuner C."/>
            <person name="Sibirny A.A."/>
            <person name="Slot J.C."/>
            <person name="Stielow J.B."/>
            <person name="Sun H."/>
            <person name="Kurtzman C.P."/>
            <person name="Blackwell M."/>
            <person name="Grigoriev I.V."/>
            <person name="Jeffries T.W."/>
        </authorList>
    </citation>
    <scope>NUCLEOTIDE SEQUENCE [LARGE SCALE GENOMIC DNA]</scope>
    <source>
        <strain evidence="17">NRRL Y-12698</strain>
    </source>
</reference>
<evidence type="ECO:0000256" key="5">
    <source>
        <dbReference type="ARBA" id="ARBA00022670"/>
    </source>
</evidence>
<organism evidence="16 17">
    <name type="scientific">Babjeviella inositovora NRRL Y-12698</name>
    <dbReference type="NCBI Taxonomy" id="984486"/>
    <lineage>
        <taxon>Eukaryota</taxon>
        <taxon>Fungi</taxon>
        <taxon>Dikarya</taxon>
        <taxon>Ascomycota</taxon>
        <taxon>Saccharomycotina</taxon>
        <taxon>Pichiomycetes</taxon>
        <taxon>Serinales incertae sedis</taxon>
        <taxon>Babjeviella</taxon>
    </lineage>
</organism>
<evidence type="ECO:0000256" key="11">
    <source>
        <dbReference type="ARBA" id="ARBA00023136"/>
    </source>
</evidence>
<feature type="transmembrane region" description="Helical" evidence="13">
    <location>
        <begin position="44"/>
        <end position="67"/>
    </location>
</feature>
<keyword evidence="5" id="KW-0645">Protease</keyword>
<dbReference type="GO" id="GO:0008239">
    <property type="term" value="F:dipeptidyl-peptidase activity"/>
    <property type="evidence" value="ECO:0007669"/>
    <property type="project" value="TreeGrafter"/>
</dbReference>
<evidence type="ECO:0000256" key="2">
    <source>
        <dbReference type="ARBA" id="ARBA00006150"/>
    </source>
</evidence>
<dbReference type="PANTHER" id="PTHR11731">
    <property type="entry name" value="PROTEASE FAMILY S9B,C DIPEPTIDYL-PEPTIDASE IV-RELATED"/>
    <property type="match status" value="1"/>
</dbReference>
<dbReference type="AlphaFoldDB" id="A0A1E3QL09"/>
<dbReference type="FunFam" id="3.40.50.1820:FF:000003">
    <property type="entry name" value="Dipeptidyl peptidase 4"/>
    <property type="match status" value="1"/>
</dbReference>
<dbReference type="InterPro" id="IPR029058">
    <property type="entry name" value="AB_hydrolase_fold"/>
</dbReference>
<evidence type="ECO:0000256" key="13">
    <source>
        <dbReference type="SAM" id="Phobius"/>
    </source>
</evidence>
<evidence type="ECO:0000313" key="16">
    <source>
        <dbReference type="EMBL" id="ODQ78340.1"/>
    </source>
</evidence>
<dbReference type="GO" id="GO:0006508">
    <property type="term" value="P:proteolysis"/>
    <property type="evidence" value="ECO:0007669"/>
    <property type="project" value="UniProtKB-KW"/>
</dbReference>
<dbReference type="SUPFAM" id="SSF82171">
    <property type="entry name" value="DPP6 N-terminal domain-like"/>
    <property type="match status" value="1"/>
</dbReference>
<dbReference type="Gene3D" id="3.40.50.1820">
    <property type="entry name" value="alpha/beta hydrolase"/>
    <property type="match status" value="1"/>
</dbReference>
<comment type="subcellular location">
    <subcellularLocation>
        <location evidence="1">Vacuole membrane</location>
        <topology evidence="1">Single-pass type II membrane protein</topology>
    </subcellularLocation>
</comment>
<name>A0A1E3QL09_9ASCO</name>
<keyword evidence="8" id="KW-0720">Serine protease</keyword>
<evidence type="ECO:0000256" key="1">
    <source>
        <dbReference type="ARBA" id="ARBA00004576"/>
    </source>
</evidence>
<dbReference type="InterPro" id="IPR002471">
    <property type="entry name" value="Pept_S9_AS"/>
</dbReference>
<dbReference type="Pfam" id="PF00326">
    <property type="entry name" value="Peptidase_S9"/>
    <property type="match status" value="1"/>
</dbReference>
<dbReference type="SUPFAM" id="SSF53474">
    <property type="entry name" value="alpha/beta-Hydrolases"/>
    <property type="match status" value="1"/>
</dbReference>
<feature type="domain" description="Dipeptidylpeptidase IV N-terminal" evidence="15">
    <location>
        <begin position="183"/>
        <end position="548"/>
    </location>
</feature>
<keyword evidence="17" id="KW-1185">Reference proteome</keyword>
<dbReference type="InterPro" id="IPR002469">
    <property type="entry name" value="Peptidase_S9B_N"/>
</dbReference>
<dbReference type="RefSeq" id="XP_018983668.1">
    <property type="nucleotide sequence ID" value="XM_019129649.1"/>
</dbReference>
<dbReference type="GO" id="GO:0004177">
    <property type="term" value="F:aminopeptidase activity"/>
    <property type="evidence" value="ECO:0007669"/>
    <property type="project" value="UniProtKB-KW"/>
</dbReference>
<evidence type="ECO:0000256" key="8">
    <source>
        <dbReference type="ARBA" id="ARBA00022825"/>
    </source>
</evidence>
<dbReference type="EMBL" id="KV454436">
    <property type="protein sequence ID" value="ODQ78340.1"/>
    <property type="molecule type" value="Genomic_DNA"/>
</dbReference>
<dbReference type="GO" id="GO:0004252">
    <property type="term" value="F:serine-type endopeptidase activity"/>
    <property type="evidence" value="ECO:0007669"/>
    <property type="project" value="InterPro"/>
</dbReference>
<evidence type="ECO:0000256" key="12">
    <source>
        <dbReference type="ARBA" id="ARBA00023180"/>
    </source>
</evidence>